<dbReference type="AlphaFoldDB" id="A0A917IDD3"/>
<dbReference type="Proteomes" id="UP000657592">
    <property type="component" value="Unassembled WGS sequence"/>
</dbReference>
<dbReference type="EMBL" id="BMJY01000001">
    <property type="protein sequence ID" value="GGH34161.1"/>
    <property type="molecule type" value="Genomic_DNA"/>
</dbReference>
<accession>A0A917IDD3</accession>
<evidence type="ECO:0000313" key="2">
    <source>
        <dbReference type="Proteomes" id="UP000657592"/>
    </source>
</evidence>
<evidence type="ECO:0000313" key="1">
    <source>
        <dbReference type="EMBL" id="GGH34161.1"/>
    </source>
</evidence>
<organism evidence="1 2">
    <name type="scientific">Microbacterium album</name>
    <dbReference type="NCBI Taxonomy" id="2053191"/>
    <lineage>
        <taxon>Bacteria</taxon>
        <taxon>Bacillati</taxon>
        <taxon>Actinomycetota</taxon>
        <taxon>Actinomycetes</taxon>
        <taxon>Micrococcales</taxon>
        <taxon>Microbacteriaceae</taxon>
        <taxon>Microbacterium</taxon>
    </lineage>
</organism>
<proteinExistence type="predicted"/>
<reference evidence="1" key="1">
    <citation type="journal article" date="2014" name="Int. J. Syst. Evol. Microbiol.">
        <title>Complete genome sequence of Corynebacterium casei LMG S-19264T (=DSM 44701T), isolated from a smear-ripened cheese.</title>
        <authorList>
            <consortium name="US DOE Joint Genome Institute (JGI-PGF)"/>
            <person name="Walter F."/>
            <person name="Albersmeier A."/>
            <person name="Kalinowski J."/>
            <person name="Ruckert C."/>
        </authorList>
    </citation>
    <scope>NUCLEOTIDE SEQUENCE</scope>
    <source>
        <strain evidence="1">CGMCC 1.15794</strain>
    </source>
</reference>
<sequence length="75" mass="8326">MSRLEVLKELLEEQRKLLPALRQSNPARAYLLMREQRETVREIAEIQGNGQVKGVTLADQLAEARAARAARAAGA</sequence>
<keyword evidence="2" id="KW-1185">Reference proteome</keyword>
<gene>
    <name evidence="1" type="ORF">GCM10010921_01660</name>
</gene>
<name>A0A917IDD3_9MICO</name>
<comment type="caution">
    <text evidence="1">The sequence shown here is derived from an EMBL/GenBank/DDBJ whole genome shotgun (WGS) entry which is preliminary data.</text>
</comment>
<dbReference type="RefSeq" id="WP_188754349.1">
    <property type="nucleotide sequence ID" value="NZ_BMJY01000001.1"/>
</dbReference>
<protein>
    <submittedName>
        <fullName evidence="1">Uncharacterized protein</fullName>
    </submittedName>
</protein>
<reference evidence="1" key="2">
    <citation type="submission" date="2020-09" db="EMBL/GenBank/DDBJ databases">
        <authorList>
            <person name="Sun Q."/>
            <person name="Zhou Y."/>
        </authorList>
    </citation>
    <scope>NUCLEOTIDE SEQUENCE</scope>
    <source>
        <strain evidence="1">CGMCC 1.15794</strain>
    </source>
</reference>